<dbReference type="PANTHER" id="PTHR43272">
    <property type="entry name" value="LONG-CHAIN-FATTY-ACID--COA LIGASE"/>
    <property type="match status" value="1"/>
</dbReference>
<dbReference type="AlphaFoldDB" id="A0AA48HSN7"/>
<feature type="domain" description="AMP-dependent synthetase/ligase" evidence="3">
    <location>
        <begin position="32"/>
        <end position="386"/>
    </location>
</feature>
<dbReference type="RefSeq" id="WP_338294087.1">
    <property type="nucleotide sequence ID" value="NZ_AP027272.1"/>
</dbReference>
<dbReference type="PANTHER" id="PTHR43272:SF33">
    <property type="entry name" value="AMP-BINDING DOMAIN-CONTAINING PROTEIN-RELATED"/>
    <property type="match status" value="1"/>
</dbReference>
<dbReference type="InterPro" id="IPR000873">
    <property type="entry name" value="AMP-dep_synth/lig_dom"/>
</dbReference>
<dbReference type="EMBL" id="AP027272">
    <property type="protein sequence ID" value="BDX07992.1"/>
    <property type="molecule type" value="Genomic_DNA"/>
</dbReference>
<proteinExistence type="predicted"/>
<evidence type="ECO:0000313" key="4">
    <source>
        <dbReference type="EMBL" id="BDX07992.1"/>
    </source>
</evidence>
<dbReference type="PROSITE" id="PS00455">
    <property type="entry name" value="AMP_BINDING"/>
    <property type="match status" value="1"/>
</dbReference>
<organism evidence="4 5">
    <name type="scientific">Planctobacterium marinum</name>
    <dbReference type="NCBI Taxonomy" id="1631968"/>
    <lineage>
        <taxon>Bacteria</taxon>
        <taxon>Pseudomonadati</taxon>
        <taxon>Pseudomonadota</taxon>
        <taxon>Gammaproteobacteria</taxon>
        <taxon>Alteromonadales</taxon>
        <taxon>Alteromonadaceae</taxon>
        <taxon>Planctobacterium</taxon>
    </lineage>
</organism>
<dbReference type="KEGG" id="pmaw:MACH26_35130"/>
<evidence type="ECO:0000313" key="5">
    <source>
        <dbReference type="Proteomes" id="UP001333710"/>
    </source>
</evidence>
<dbReference type="SUPFAM" id="SSF56801">
    <property type="entry name" value="Acetyl-CoA synthetase-like"/>
    <property type="match status" value="1"/>
</dbReference>
<accession>A0AA48HSN7</accession>
<evidence type="ECO:0000259" key="3">
    <source>
        <dbReference type="Pfam" id="PF00501"/>
    </source>
</evidence>
<dbReference type="Proteomes" id="UP001333710">
    <property type="component" value="Chromosome"/>
</dbReference>
<dbReference type="Pfam" id="PF00501">
    <property type="entry name" value="AMP-binding"/>
    <property type="match status" value="1"/>
</dbReference>
<evidence type="ECO:0000256" key="2">
    <source>
        <dbReference type="ARBA" id="ARBA00022840"/>
    </source>
</evidence>
<evidence type="ECO:0000256" key="1">
    <source>
        <dbReference type="ARBA" id="ARBA00022741"/>
    </source>
</evidence>
<keyword evidence="1" id="KW-0547">Nucleotide-binding</keyword>
<dbReference type="Pfam" id="PF23562">
    <property type="entry name" value="AMP-binding_C_3"/>
    <property type="match status" value="1"/>
</dbReference>
<dbReference type="GO" id="GO:0004467">
    <property type="term" value="F:long-chain fatty acid-CoA ligase activity"/>
    <property type="evidence" value="ECO:0007669"/>
    <property type="project" value="TreeGrafter"/>
</dbReference>
<reference evidence="4" key="1">
    <citation type="submission" date="2023-01" db="EMBL/GenBank/DDBJ databases">
        <title>Complete genome sequence of Planctobacterium marinum strain Dej080120_11.</title>
        <authorList>
            <person name="Ueki S."/>
            <person name="Maruyama F."/>
        </authorList>
    </citation>
    <scope>NUCLEOTIDE SEQUENCE</scope>
    <source>
        <strain evidence="4">Dej080120_11</strain>
    </source>
</reference>
<dbReference type="Gene3D" id="3.40.50.12780">
    <property type="entry name" value="N-terminal domain of ligase-like"/>
    <property type="match status" value="1"/>
</dbReference>
<keyword evidence="2" id="KW-0067">ATP-binding</keyword>
<dbReference type="GO" id="GO:0005524">
    <property type="term" value="F:ATP binding"/>
    <property type="evidence" value="ECO:0007669"/>
    <property type="project" value="UniProtKB-KW"/>
</dbReference>
<keyword evidence="5" id="KW-1185">Reference proteome</keyword>
<gene>
    <name evidence="4" type="ORF">MACH26_35130</name>
</gene>
<name>A0AA48HSN7_9ALTE</name>
<protein>
    <submittedName>
        <fullName evidence="4">Long-chain acyl-CoA synthetase</fullName>
    </submittedName>
</protein>
<dbReference type="InterPro" id="IPR020845">
    <property type="entry name" value="AMP-binding_CS"/>
</dbReference>
<dbReference type="GO" id="GO:0016020">
    <property type="term" value="C:membrane"/>
    <property type="evidence" value="ECO:0007669"/>
    <property type="project" value="TreeGrafter"/>
</dbReference>
<sequence>MNTVNLSLPAEKLTYWLVQDGSRDVLFQPIDGEMVTFNWQQINSEARKLVSFLQEQGLNPGDKVAILSKNCAHWIISDIALMYAGLVSVPIYPTANKDTISYVLEHSESKMILVGKLDNWQAQAEGIPESVPKLAFPYPGMPAEFNWNEVQDKYEEAENITPVKPDDLMTILYTSGSTGNPKGAMHNYQSFVNAGKNVGKRMQVSTEDRIMSYLPLSHCTERAYVESTLLSYGLKVYFVDSLDTFAQDLNNAKPTIFGSVPRLWTQFQKKILTKMPNRKLQTLLKIPLLNNIVRNKIKKQMGLDQARLFVSGSAPLSEKILQWYSKLDINIGEGWGMTESFACGSVLGPGMDVRIGTVSKPLPGTEVVIAEDSEILLKTESDMLGYYKEEEKTKETLNEQGYIHTGDLGEMQDGYLSIVGRKKDIFKTEKGKYVAPIPIESEFGDNEYIEQMCLMGTQLVQPVLVINLSEHALALDKKDIEQSLLETLAAVNTKLEAHAKVSAIIVAQQAWTTDSGELTPTLKVKRHVVEKTYLPLAQKVEKGTISWH</sequence>
<dbReference type="InterPro" id="IPR042099">
    <property type="entry name" value="ANL_N_sf"/>
</dbReference>